<dbReference type="InterPro" id="IPR013968">
    <property type="entry name" value="PKS_KR"/>
</dbReference>
<evidence type="ECO:0000313" key="13">
    <source>
        <dbReference type="Proteomes" id="UP000235672"/>
    </source>
</evidence>
<sequence length="2532" mass="277797">MEYSEDKMRSIAVIGLSGRFPGEATSPDKLWEMCAAGKDAWSPLPRDRFNSEAFYHPDSGRNEDVELFDGPFFGLNAAEAAALDPQQRLLLECSYEALENAGIRMEDIAGENVGVFIGTFCKDWWGVTSEDPDAMPMYWATGGGHAMLSNRLSYFYNLSGPSVTTDTACSASLVALNLACQSLRAGECSSAIVGGVNYILDPNGFATLSTAGFLSPDGRCHSFDQRANGYGRGEGVGCVILKPIDEALKNGDVIRAVIRNTGINHDGKTPGVTFPSAQAQEALARKVYAQAGLDPLETTYIESHGTGTQAGDPVEASALFMNFGKNRSDPIQVGTVKSNVGHLEGASGMTGLIKTILMLEREQILPNSGFKTPNKRIPLDKWNLQIPTKCSPWIRKNGILRASINSFGFGGANGHVIVEDARGYLQARKFGDYSEALLKLGIAMKCPGNVREDSKISEDISSDEGLFPAVVTPDTSESSPADDVNVIDPEERVAASTGGTLAPKSRLYVISAYDEDTGKEYLNKLRDHLSKETVDESGHFMANVAETLSRHRSLLPWKASIAEKFRQSLDLCNEVIESLHAGWSVMAELCKDELSTQVNEPVLSQPLCTIIQIALVDLLRYWNIIPVAVIGHSSGEIAAAYAAGAMSLKEAVITAYYRGWVLGTKKHKGIPFQGAMAAVRSTHSEVVALLSQLQTGTAHIACHNSPHSFTVSGEEYTIFELIDLCSSKGIWAWKLLVNVAYHSPKMQSVAEEYRTALVAAEIGSDLYQKPICEQFSSVTGQKLQSNDITPGYWVENMTKPVLFSEALLEMCTKSKGRASTQAQNISSIDVLIEIGPHGALAAPVREIIQSQPALTKISYLSALNRQEDAVDTVLKVASRLFERGCPVNIHAINQPIHPERPPILANLPNYPWNHSTRYWAEPRVHINYRLRKWPQHDLLGVSIRLSELPWLRDHRVQSLVVYPAAGYISMAIEAARQRATEMNIPIEGFELRQISVSQALVVPEQSGQVETMLCTRPYPESSKSSSGTWDEFFVYSASETGEWIEHCRGHISVRQSTPLNVVDGQRQKEMTRSVHARQRFEAELECTHLVRGSELYAQCAKVGLEYGPVFANMTDARVGDARGNLTCLGSIGTVVHPDIEKAMPANYHSPLVIHPATLDAFFHVGIAGIAASEGLKSVAIPTFISSVFVSCNLSSKPQHEFSVYATIDECGQRNSNFSLDVYDSEADLDFPALEVHGLQSTFLSGQQGEQDTCRPRKSYYRTKLRPDVSLLSPPQFSTLCSHLQPTSEESRLAFLIDEALYYMADEAIKQIPESAISTLSSKGFSLYRSLQRIVEYVAGGQLSYDVSSWVTKDSNEREIILNKVRSSGDEGHFAVIVGEQFQGIIQGTVDPLTLTMKDDALGRYYANNSRMQGAVFIDLLAHKDPHLKILEIGAGTGGATLPILKALGGMDDSTPPRFLSYEVTDITTGFFDKLQPKTEVWGDLVSYKKLDIEQDVGDQGFETENYDLVIAANVLHATTNINRTMSNVRRLLKPGGTLLLIELIPKMAGVTNIFGIFDGWWIGEEEDRRDSPLMLEERWDIVLRETGFSGLDLSLPDTPDAITHQGTTMISRAATAAPRPSNNIPVPAQHQAQNFEKLVIIDPNAKTDSDSERVVQQISEHDKFRGRVVEAVNFYNLQPDQRICILIELDSSILSDMTEARLEVLKALFSKSKGVLWVTRGASDQSTNPNLSLVSGLLRTLRIETGRPLVHLDLDPKSDPKTSANLIAEVYESRFEKDNADSEYVARGDVILIPRHMEDDKTGIHLAARTGNSSPQMDLIPQVGRPLKLQIAQLGLLDTFYYDDYSHGVDNLPDDHVEIEVKAIGLNFRDIMMAMGQIESGDLGCECSGVVSNVGPHVQSFAIGDRVMATAHGLFSTSVRLPELAVFKIPDAMTFETAATIPVAYGTAYHSLKAARLSKEDTVLIHASTGALGQALIMMCQNVGARILATVGTSEKKAFLMNQFDIPEEQIFYSRDSSFKQGVMRATDGKGVDVIFNSLSSELQRVTWECIAPFGRFIELGKRDFTVNSRLEQAQFLNNVTFVGLDFRHMTIARPQYNREAFEGYMDLIQQGKLKTLQPISIYGLGEVEKAFRTMQSGKHIGKLVIMAKEGEHAKVMPREAPRTVLRGNATYVLVGGMGGIGRALAVRLVESGARHLVFLSRSGATKPAAIDLIKLLQQAGATAMVLKCDIGDICQLENAFQEITQHLPPVKGMFHLGMVMRSALFDNMSLNDWTDSLIPKVQGTWNLHNILPKDLDFFVLISSFVGIVGNASQAAYSAASSFQDAFSAYRNHLGLPAITIDLGLVTEIGKLRAQGHDDIPADECLAIIEEAISQPFQSEHEGNLITGFGLGKFTGGDIHHASHQSPQSSQARRLALSAFSGRTLKEESVATLRVRELLRNATSVAAAEDQVVEAVRIKLSTLLMLSLDDIESSRPLSYYGLDSLVSVEMRNWIASEIEATIPILELLGNQSISELSKSITRQSRILKNLLS</sequence>
<dbReference type="SMART" id="SM00829">
    <property type="entry name" value="PKS_ER"/>
    <property type="match status" value="1"/>
</dbReference>
<dbReference type="Gene3D" id="3.10.129.110">
    <property type="entry name" value="Polyketide synthase dehydratase"/>
    <property type="match status" value="1"/>
</dbReference>
<dbReference type="SUPFAM" id="SSF47336">
    <property type="entry name" value="ACP-like"/>
    <property type="match status" value="1"/>
</dbReference>
<organism evidence="12 13">
    <name type="scientific">Hyaloscypha hepaticicola</name>
    <dbReference type="NCBI Taxonomy" id="2082293"/>
    <lineage>
        <taxon>Eukaryota</taxon>
        <taxon>Fungi</taxon>
        <taxon>Dikarya</taxon>
        <taxon>Ascomycota</taxon>
        <taxon>Pezizomycotina</taxon>
        <taxon>Leotiomycetes</taxon>
        <taxon>Helotiales</taxon>
        <taxon>Hyaloscyphaceae</taxon>
        <taxon>Hyaloscypha</taxon>
    </lineage>
</organism>
<dbReference type="Gene3D" id="3.40.366.10">
    <property type="entry name" value="Malonyl-Coenzyme A Acyl Carrier Protein, domain 2"/>
    <property type="match status" value="1"/>
</dbReference>
<dbReference type="InterPro" id="IPR001227">
    <property type="entry name" value="Ac_transferase_dom_sf"/>
</dbReference>
<dbReference type="Gene3D" id="3.40.47.10">
    <property type="match status" value="1"/>
</dbReference>
<dbReference type="InterPro" id="IPR036736">
    <property type="entry name" value="ACP-like_sf"/>
</dbReference>
<dbReference type="EMBL" id="KZ613506">
    <property type="protein sequence ID" value="PMD16306.1"/>
    <property type="molecule type" value="Genomic_DNA"/>
</dbReference>
<dbReference type="InterPro" id="IPR056501">
    <property type="entry name" value="NAD-bd_HRPKS_sdrA"/>
</dbReference>
<keyword evidence="6" id="KW-0511">Multifunctional enzyme</keyword>
<dbReference type="InterPro" id="IPR013154">
    <property type="entry name" value="ADH-like_N"/>
</dbReference>
<dbReference type="InterPro" id="IPR014043">
    <property type="entry name" value="Acyl_transferase_dom"/>
</dbReference>
<dbReference type="InterPro" id="IPR018201">
    <property type="entry name" value="Ketoacyl_synth_AS"/>
</dbReference>
<dbReference type="InterPro" id="IPR020807">
    <property type="entry name" value="PKS_DH"/>
</dbReference>
<gene>
    <name evidence="12" type="ORF">NA56DRAFT_673334</name>
</gene>
<dbReference type="InterPro" id="IPR013217">
    <property type="entry name" value="Methyltransf_12"/>
</dbReference>
<dbReference type="InterPro" id="IPR009081">
    <property type="entry name" value="PP-bd_ACP"/>
</dbReference>
<dbReference type="InterPro" id="IPR050091">
    <property type="entry name" value="PKS_NRPS_Biosynth_Enz"/>
</dbReference>
<feature type="domain" description="Carrier" evidence="9">
    <location>
        <begin position="2447"/>
        <end position="2524"/>
    </location>
</feature>
<dbReference type="GO" id="GO:0006633">
    <property type="term" value="P:fatty acid biosynthetic process"/>
    <property type="evidence" value="ECO:0007669"/>
    <property type="project" value="InterPro"/>
</dbReference>
<dbReference type="InterPro" id="IPR032821">
    <property type="entry name" value="PKS_assoc"/>
</dbReference>
<dbReference type="PROSITE" id="PS52019">
    <property type="entry name" value="PKS_MFAS_DH"/>
    <property type="match status" value="1"/>
</dbReference>
<keyword evidence="1" id="KW-0596">Phosphopantetheine</keyword>
<keyword evidence="4" id="KW-0521">NADP</keyword>
<dbReference type="InterPro" id="IPR014030">
    <property type="entry name" value="Ketoacyl_synth_N"/>
</dbReference>
<dbReference type="SUPFAM" id="SSF51735">
    <property type="entry name" value="NAD(P)-binding Rossmann-fold domains"/>
    <property type="match status" value="2"/>
</dbReference>
<dbReference type="GO" id="GO:0031177">
    <property type="term" value="F:phosphopantetheine binding"/>
    <property type="evidence" value="ECO:0007669"/>
    <property type="project" value="InterPro"/>
</dbReference>
<dbReference type="SUPFAM" id="SSF52151">
    <property type="entry name" value="FabD/lysophospholipase-like"/>
    <property type="match status" value="1"/>
</dbReference>
<name>A0A2J6PQW2_9HELO</name>
<dbReference type="InterPro" id="IPR049551">
    <property type="entry name" value="PKS_DH_C"/>
</dbReference>
<accession>A0A2J6PQW2</accession>
<dbReference type="Pfam" id="PF08240">
    <property type="entry name" value="ADH_N"/>
    <property type="match status" value="1"/>
</dbReference>
<evidence type="ECO:0000259" key="11">
    <source>
        <dbReference type="PROSITE" id="PS52019"/>
    </source>
</evidence>
<reference evidence="12 13" key="1">
    <citation type="submission" date="2016-05" db="EMBL/GenBank/DDBJ databases">
        <title>A degradative enzymes factory behind the ericoid mycorrhizal symbiosis.</title>
        <authorList>
            <consortium name="DOE Joint Genome Institute"/>
            <person name="Martino E."/>
            <person name="Morin E."/>
            <person name="Grelet G."/>
            <person name="Kuo A."/>
            <person name="Kohler A."/>
            <person name="Daghino S."/>
            <person name="Barry K."/>
            <person name="Choi C."/>
            <person name="Cichocki N."/>
            <person name="Clum A."/>
            <person name="Copeland A."/>
            <person name="Hainaut M."/>
            <person name="Haridas S."/>
            <person name="Labutti K."/>
            <person name="Lindquist E."/>
            <person name="Lipzen A."/>
            <person name="Khouja H.-R."/>
            <person name="Murat C."/>
            <person name="Ohm R."/>
            <person name="Olson A."/>
            <person name="Spatafora J."/>
            <person name="Veneault-Fourrey C."/>
            <person name="Henrissat B."/>
            <person name="Grigoriev I."/>
            <person name="Martin F."/>
            <person name="Perotto S."/>
        </authorList>
    </citation>
    <scope>NUCLEOTIDE SEQUENCE [LARGE SCALE GENOMIC DNA]</scope>
    <source>
        <strain evidence="12 13">UAMH 7357</strain>
    </source>
</reference>
<dbReference type="SMART" id="SM00822">
    <property type="entry name" value="PKS_KR"/>
    <property type="match status" value="1"/>
</dbReference>
<dbReference type="InterPro" id="IPR042104">
    <property type="entry name" value="PKS_dehydratase_sf"/>
</dbReference>
<dbReference type="STRING" id="1745343.A0A2J6PQW2"/>
<proteinExistence type="predicted"/>
<evidence type="ECO:0000256" key="2">
    <source>
        <dbReference type="ARBA" id="ARBA00022553"/>
    </source>
</evidence>
<dbReference type="InterPro" id="IPR016039">
    <property type="entry name" value="Thiolase-like"/>
</dbReference>
<dbReference type="GO" id="GO:0044550">
    <property type="term" value="P:secondary metabolite biosynthetic process"/>
    <property type="evidence" value="ECO:0007669"/>
    <property type="project" value="TreeGrafter"/>
</dbReference>
<dbReference type="Pfam" id="PF16197">
    <property type="entry name" value="KAsynt_C_assoc"/>
    <property type="match status" value="1"/>
</dbReference>
<dbReference type="Pfam" id="PF21089">
    <property type="entry name" value="PKS_DH_N"/>
    <property type="match status" value="1"/>
</dbReference>
<dbReference type="Pfam" id="PF13602">
    <property type="entry name" value="ADH_zinc_N_2"/>
    <property type="match status" value="1"/>
</dbReference>
<evidence type="ECO:0000259" key="9">
    <source>
        <dbReference type="PROSITE" id="PS50075"/>
    </source>
</evidence>
<dbReference type="InterPro" id="IPR057326">
    <property type="entry name" value="KR_dom"/>
</dbReference>
<dbReference type="Proteomes" id="UP000235672">
    <property type="component" value="Unassembled WGS sequence"/>
</dbReference>
<dbReference type="Pfam" id="PF08659">
    <property type="entry name" value="KR"/>
    <property type="match status" value="1"/>
</dbReference>
<dbReference type="PROSITE" id="PS50075">
    <property type="entry name" value="CARRIER"/>
    <property type="match status" value="1"/>
</dbReference>
<protein>
    <submittedName>
        <fullName evidence="12">Uncharacterized protein</fullName>
    </submittedName>
</protein>
<evidence type="ECO:0000256" key="1">
    <source>
        <dbReference type="ARBA" id="ARBA00022450"/>
    </source>
</evidence>
<evidence type="ECO:0000259" key="10">
    <source>
        <dbReference type="PROSITE" id="PS52004"/>
    </source>
</evidence>
<dbReference type="GO" id="GO:0004312">
    <property type="term" value="F:fatty acid synthase activity"/>
    <property type="evidence" value="ECO:0007669"/>
    <property type="project" value="TreeGrafter"/>
</dbReference>
<dbReference type="InterPro" id="IPR049900">
    <property type="entry name" value="PKS_mFAS_DH"/>
</dbReference>
<dbReference type="PANTHER" id="PTHR43775:SF29">
    <property type="entry name" value="ASPERFURANONE POLYKETIDE SYNTHASE AFOG-RELATED"/>
    <property type="match status" value="1"/>
</dbReference>
<dbReference type="InterPro" id="IPR014031">
    <property type="entry name" value="Ketoacyl_synth_C"/>
</dbReference>
<keyword evidence="7" id="KW-0012">Acyltransferase</keyword>
<dbReference type="SUPFAM" id="SSF53901">
    <property type="entry name" value="Thiolase-like"/>
    <property type="match status" value="1"/>
</dbReference>
<evidence type="ECO:0000256" key="3">
    <source>
        <dbReference type="ARBA" id="ARBA00022679"/>
    </source>
</evidence>
<dbReference type="InterPro" id="IPR011032">
    <property type="entry name" value="GroES-like_sf"/>
</dbReference>
<dbReference type="Pfam" id="PF23297">
    <property type="entry name" value="ACP_SdgA_C"/>
    <property type="match status" value="1"/>
</dbReference>
<evidence type="ECO:0000313" key="12">
    <source>
        <dbReference type="EMBL" id="PMD16306.1"/>
    </source>
</evidence>
<dbReference type="Pfam" id="PF23114">
    <property type="entry name" value="NAD-bd_HRPKS_sdrA"/>
    <property type="match status" value="1"/>
</dbReference>
<dbReference type="CDD" id="cd05195">
    <property type="entry name" value="enoyl_red"/>
    <property type="match status" value="1"/>
</dbReference>
<keyword evidence="2" id="KW-0597">Phosphoprotein</keyword>
<dbReference type="InterPro" id="IPR036291">
    <property type="entry name" value="NAD(P)-bd_dom_sf"/>
</dbReference>
<dbReference type="Pfam" id="PF08242">
    <property type="entry name" value="Methyltransf_12"/>
    <property type="match status" value="1"/>
</dbReference>
<feature type="region of interest" description="N-terminal hotdog fold" evidence="8">
    <location>
        <begin position="921"/>
        <end position="1058"/>
    </location>
</feature>
<keyword evidence="13" id="KW-1185">Reference proteome</keyword>
<dbReference type="GO" id="GO:0016491">
    <property type="term" value="F:oxidoreductase activity"/>
    <property type="evidence" value="ECO:0007669"/>
    <property type="project" value="UniProtKB-KW"/>
</dbReference>
<feature type="region of interest" description="C-terminal hotdog fold" evidence="8">
    <location>
        <begin position="1087"/>
        <end position="1249"/>
    </location>
</feature>
<dbReference type="InterPro" id="IPR049552">
    <property type="entry name" value="PKS_DH_N"/>
</dbReference>
<dbReference type="InterPro" id="IPR029063">
    <property type="entry name" value="SAM-dependent_MTases_sf"/>
</dbReference>
<feature type="domain" description="Ketosynthase family 3 (KS3)" evidence="10">
    <location>
        <begin position="8"/>
        <end position="420"/>
    </location>
</feature>
<dbReference type="PANTHER" id="PTHR43775">
    <property type="entry name" value="FATTY ACID SYNTHASE"/>
    <property type="match status" value="1"/>
</dbReference>
<dbReference type="SMART" id="SM00823">
    <property type="entry name" value="PKS_PP"/>
    <property type="match status" value="1"/>
</dbReference>
<dbReference type="GO" id="GO:0004315">
    <property type="term" value="F:3-oxoacyl-[acyl-carrier-protein] synthase activity"/>
    <property type="evidence" value="ECO:0007669"/>
    <property type="project" value="InterPro"/>
</dbReference>
<dbReference type="SMART" id="SM00825">
    <property type="entry name" value="PKS_KS"/>
    <property type="match status" value="1"/>
</dbReference>
<dbReference type="Gene3D" id="1.10.1200.10">
    <property type="entry name" value="ACP-like"/>
    <property type="match status" value="1"/>
</dbReference>
<feature type="domain" description="PKS/mFAS DH" evidence="11">
    <location>
        <begin position="921"/>
        <end position="1249"/>
    </location>
</feature>
<dbReference type="OrthoDB" id="329835at2759"/>
<dbReference type="Gene3D" id="3.40.50.720">
    <property type="entry name" value="NAD(P)-binding Rossmann-like Domain"/>
    <property type="match status" value="3"/>
</dbReference>
<evidence type="ECO:0000256" key="6">
    <source>
        <dbReference type="ARBA" id="ARBA00023268"/>
    </source>
</evidence>
<dbReference type="Gene3D" id="3.30.70.3290">
    <property type="match status" value="1"/>
</dbReference>
<dbReference type="SUPFAM" id="SSF50129">
    <property type="entry name" value="GroES-like"/>
    <property type="match status" value="1"/>
</dbReference>
<dbReference type="InterPro" id="IPR016036">
    <property type="entry name" value="Malonyl_transacylase_ACP-bd"/>
</dbReference>
<dbReference type="Gene3D" id="3.90.180.10">
    <property type="entry name" value="Medium-chain alcohol dehydrogenases, catalytic domain"/>
    <property type="match status" value="1"/>
</dbReference>
<dbReference type="Pfam" id="PF14765">
    <property type="entry name" value="PS-DH"/>
    <property type="match status" value="1"/>
</dbReference>
<keyword evidence="3" id="KW-0808">Transferase</keyword>
<dbReference type="InterPro" id="IPR020841">
    <property type="entry name" value="PKS_Beta-ketoAc_synthase_dom"/>
</dbReference>
<dbReference type="SUPFAM" id="SSF55048">
    <property type="entry name" value="Probable ACP-binding domain of malonyl-CoA ACP transacylase"/>
    <property type="match status" value="1"/>
</dbReference>
<dbReference type="PROSITE" id="PS00606">
    <property type="entry name" value="KS3_1"/>
    <property type="match status" value="1"/>
</dbReference>
<evidence type="ECO:0000256" key="7">
    <source>
        <dbReference type="ARBA" id="ARBA00023315"/>
    </source>
</evidence>
<dbReference type="Gene3D" id="3.40.50.150">
    <property type="entry name" value="Vaccinia Virus protein VP39"/>
    <property type="match status" value="1"/>
</dbReference>
<dbReference type="Pfam" id="PF02801">
    <property type="entry name" value="Ketoacyl-synt_C"/>
    <property type="match status" value="1"/>
</dbReference>
<dbReference type="CDD" id="cd00833">
    <property type="entry name" value="PKS"/>
    <property type="match status" value="1"/>
</dbReference>
<dbReference type="PROSITE" id="PS52004">
    <property type="entry name" value="KS3_2"/>
    <property type="match status" value="1"/>
</dbReference>
<keyword evidence="5" id="KW-0560">Oxidoreductase</keyword>
<evidence type="ECO:0000256" key="4">
    <source>
        <dbReference type="ARBA" id="ARBA00022857"/>
    </source>
</evidence>
<dbReference type="SMART" id="SM00826">
    <property type="entry name" value="PKS_DH"/>
    <property type="match status" value="1"/>
</dbReference>
<dbReference type="Pfam" id="PF00109">
    <property type="entry name" value="ketoacyl-synt"/>
    <property type="match status" value="1"/>
</dbReference>
<dbReference type="SMART" id="SM00827">
    <property type="entry name" value="PKS_AT"/>
    <property type="match status" value="1"/>
</dbReference>
<dbReference type="InterPro" id="IPR020843">
    <property type="entry name" value="ER"/>
</dbReference>
<dbReference type="SUPFAM" id="SSF53335">
    <property type="entry name" value="S-adenosyl-L-methionine-dependent methyltransferases"/>
    <property type="match status" value="1"/>
</dbReference>
<feature type="active site" description="Proton donor; for dehydratase activity" evidence="8">
    <location>
        <position position="1159"/>
    </location>
</feature>
<feature type="active site" description="Proton acceptor; for dehydratase activity" evidence="8">
    <location>
        <position position="954"/>
    </location>
</feature>
<dbReference type="CDD" id="cd02440">
    <property type="entry name" value="AdoMet_MTases"/>
    <property type="match status" value="1"/>
</dbReference>
<dbReference type="InterPro" id="IPR020806">
    <property type="entry name" value="PKS_PP-bd"/>
</dbReference>
<evidence type="ECO:0000256" key="5">
    <source>
        <dbReference type="ARBA" id="ARBA00023002"/>
    </source>
</evidence>
<dbReference type="InterPro" id="IPR016035">
    <property type="entry name" value="Acyl_Trfase/lysoPLipase"/>
</dbReference>
<dbReference type="Pfam" id="PF00698">
    <property type="entry name" value="Acyl_transf_1"/>
    <property type="match status" value="1"/>
</dbReference>
<evidence type="ECO:0000256" key="8">
    <source>
        <dbReference type="PROSITE-ProRule" id="PRU01363"/>
    </source>
</evidence>